<proteinExistence type="predicted"/>
<evidence type="ECO:0000313" key="3">
    <source>
        <dbReference type="Proteomes" id="UP000441399"/>
    </source>
</evidence>
<dbReference type="EMBL" id="CACSIO010000018">
    <property type="protein sequence ID" value="CAA0113580.1"/>
    <property type="molecule type" value="Genomic_DNA"/>
</dbReference>
<dbReference type="OrthoDB" id="6120708at2"/>
<dbReference type="EMBL" id="CACSIO010000020">
    <property type="protein sequence ID" value="CAA0113765.1"/>
    <property type="molecule type" value="Genomic_DNA"/>
</dbReference>
<keyword evidence="3" id="KW-1185">Reference proteome</keyword>
<reference evidence="1 3" key="1">
    <citation type="submission" date="2019-11" db="EMBL/GenBank/DDBJ databases">
        <authorList>
            <person name="Holert J."/>
        </authorList>
    </citation>
    <scope>NUCLEOTIDE SEQUENCE [LARGE SCALE GENOMIC DNA]</scope>
    <source>
        <strain evidence="1">SB11_3</strain>
    </source>
</reference>
<dbReference type="Proteomes" id="UP000441399">
    <property type="component" value="Unassembled WGS sequence"/>
</dbReference>
<protein>
    <submittedName>
        <fullName evidence="1">Uncharacterized protein</fullName>
    </submittedName>
</protein>
<evidence type="ECO:0000313" key="1">
    <source>
        <dbReference type="EMBL" id="CAA0113580.1"/>
    </source>
</evidence>
<name>A0A5S9Q909_9GAMM</name>
<organism evidence="1 3">
    <name type="scientific">BD1-7 clade bacterium</name>
    <dbReference type="NCBI Taxonomy" id="2029982"/>
    <lineage>
        <taxon>Bacteria</taxon>
        <taxon>Pseudomonadati</taxon>
        <taxon>Pseudomonadota</taxon>
        <taxon>Gammaproteobacteria</taxon>
        <taxon>Cellvibrionales</taxon>
        <taxon>Spongiibacteraceae</taxon>
        <taxon>BD1-7 clade</taxon>
    </lineage>
</organism>
<evidence type="ECO:0000313" key="2">
    <source>
        <dbReference type="EMBL" id="CAA0113765.1"/>
    </source>
</evidence>
<sequence length="370" mass="42390">MKDKGLISFFEVKQCGFYKNGSKDEVPIDGALDEILEKFCAWVDSRDFIQTIPWDVSSHQKRTQIYCKSIAHDETTKDTLLVLWKRFGDDSGKVSGISPDAKVGVDSGDSIQLDSKVKGQSAILGQPMYYWIIPSLDIIATVNFPHSSAATFDVCQYLKRCMDYRIDHPSKKVTEKESEHPDTGMPIIRKNVTYWDDGANCNLKFKLSASTKEINSDRANADVLANRITHIVIRDTISTFQSDDKDALFKLWSKVNKKKKFSKNIELVESANLTPDEVSEILKIHEKEYNPSNKWINIGFRESENDSTKWFHKYVTKEHIFLPYLDRSQNYYPAKVVLDKILKKRDEILLQLTTNYDLGSDNYDKVVGGE</sequence>
<gene>
    <name evidence="1" type="ORF">OPDIPICF_04742</name>
    <name evidence="2" type="ORF">OPDIPICF_04762</name>
</gene>
<dbReference type="AlphaFoldDB" id="A0A5S9Q909"/>
<accession>A0A5S9Q909</accession>